<protein>
    <submittedName>
        <fullName evidence="1">Uncharacterized protein</fullName>
    </submittedName>
</protein>
<sequence length="374" mass="41639">MRLPPPEVVASWPAPNYTNPEKQGPTLIIVELTTLSIALICLGLRLYARKQRLQALAPDDWLMIAAASFGIGVTTCVILAFVRYGWDIHVWDLTFEKILSGRKVSFAAQALFVPATALAKLSILYSYLRFAESEPRFTRAIYGAMAFVVALNVCFIFLLEPSRWPSRLCVRSGDAAEPSQHNSRRRLCRVGVADTGILRHADETAETTRHHRPLQLRHGRRHRGLRIICGCVPWIRSLFTLKRDKKNAREQKGTVGNVSSVVELIDMDRSRRRSPRQAAKATERDPVVRVASIASTSTRRGGGSETLEDLVRGYWEDIERGSIDSVPPPPVPVEPATMLPVNTRVRPAHAELRTDRPVGLAVDRPPPDTPGLAL</sequence>
<evidence type="ECO:0000313" key="2">
    <source>
        <dbReference type="Proteomes" id="UP000724584"/>
    </source>
</evidence>
<comment type="caution">
    <text evidence="1">The sequence shown here is derived from an EMBL/GenBank/DDBJ whole genome shotgun (WGS) entry which is preliminary data.</text>
</comment>
<gene>
    <name evidence="1" type="ORF">F5144DRAFT_592292</name>
</gene>
<dbReference type="EMBL" id="JAGIZQ010000004">
    <property type="protein sequence ID" value="KAH6631238.1"/>
    <property type="molecule type" value="Genomic_DNA"/>
</dbReference>
<reference evidence="1 2" key="1">
    <citation type="journal article" date="2021" name="Nat. Commun.">
        <title>Genetic determinants of endophytism in the Arabidopsis root mycobiome.</title>
        <authorList>
            <person name="Mesny F."/>
            <person name="Miyauchi S."/>
            <person name="Thiergart T."/>
            <person name="Pickel B."/>
            <person name="Atanasova L."/>
            <person name="Karlsson M."/>
            <person name="Huettel B."/>
            <person name="Barry K.W."/>
            <person name="Haridas S."/>
            <person name="Chen C."/>
            <person name="Bauer D."/>
            <person name="Andreopoulos W."/>
            <person name="Pangilinan J."/>
            <person name="LaButti K."/>
            <person name="Riley R."/>
            <person name="Lipzen A."/>
            <person name="Clum A."/>
            <person name="Drula E."/>
            <person name="Henrissat B."/>
            <person name="Kohler A."/>
            <person name="Grigoriev I.V."/>
            <person name="Martin F.M."/>
            <person name="Hacquard S."/>
        </authorList>
    </citation>
    <scope>NUCLEOTIDE SEQUENCE [LARGE SCALE GENOMIC DNA]</scope>
    <source>
        <strain evidence="1 2">MPI-SDFR-AT-0079</strain>
    </source>
</reference>
<evidence type="ECO:0000313" key="1">
    <source>
        <dbReference type="EMBL" id="KAH6631238.1"/>
    </source>
</evidence>
<organism evidence="1 2">
    <name type="scientific">Chaetomium tenue</name>
    <dbReference type="NCBI Taxonomy" id="1854479"/>
    <lineage>
        <taxon>Eukaryota</taxon>
        <taxon>Fungi</taxon>
        <taxon>Dikarya</taxon>
        <taxon>Ascomycota</taxon>
        <taxon>Pezizomycotina</taxon>
        <taxon>Sordariomycetes</taxon>
        <taxon>Sordariomycetidae</taxon>
        <taxon>Sordariales</taxon>
        <taxon>Chaetomiaceae</taxon>
        <taxon>Chaetomium</taxon>
    </lineage>
</organism>
<dbReference type="Proteomes" id="UP000724584">
    <property type="component" value="Unassembled WGS sequence"/>
</dbReference>
<name>A0ACB7P6Z9_9PEZI</name>
<accession>A0ACB7P6Z9</accession>
<keyword evidence="2" id="KW-1185">Reference proteome</keyword>
<proteinExistence type="predicted"/>